<dbReference type="EMBL" id="MN739661">
    <property type="protein sequence ID" value="QHT19004.1"/>
    <property type="molecule type" value="Genomic_DNA"/>
</dbReference>
<dbReference type="InterPro" id="IPR006196">
    <property type="entry name" value="RNA-binding_domain_S1_IF1"/>
</dbReference>
<dbReference type="PROSITE" id="PS50832">
    <property type="entry name" value="S1_IF1_TYPE"/>
    <property type="match status" value="1"/>
</dbReference>
<dbReference type="SMART" id="SM00652">
    <property type="entry name" value="eIF1a"/>
    <property type="match status" value="1"/>
</dbReference>
<dbReference type="InterPro" id="IPR012340">
    <property type="entry name" value="NA-bd_OB-fold"/>
</dbReference>
<dbReference type="Gene3D" id="2.40.50.140">
    <property type="entry name" value="Nucleic acid-binding proteins"/>
    <property type="match status" value="1"/>
</dbReference>
<dbReference type="PANTHER" id="PTHR21668">
    <property type="entry name" value="EIF-1A"/>
    <property type="match status" value="1"/>
</dbReference>
<reference evidence="2" key="1">
    <citation type="journal article" date="2020" name="Nature">
        <title>Giant virus diversity and host interactions through global metagenomics.</title>
        <authorList>
            <person name="Schulz F."/>
            <person name="Roux S."/>
            <person name="Paez-Espino D."/>
            <person name="Jungbluth S."/>
            <person name="Walsh D.A."/>
            <person name="Denef V.J."/>
            <person name="McMahon K.D."/>
            <person name="Konstantinidis K.T."/>
            <person name="Eloe-Fadrosh E.A."/>
            <person name="Kyrpides N.C."/>
            <person name="Woyke T."/>
        </authorList>
    </citation>
    <scope>NUCLEOTIDE SEQUENCE</scope>
    <source>
        <strain evidence="2">GVMAG-M-3300023174-49</strain>
    </source>
</reference>
<feature type="domain" description="S1-like" evidence="1">
    <location>
        <begin position="35"/>
        <end position="104"/>
    </location>
</feature>
<sequence>MVKNSTGGKCAKSLARKLQTQSTSEMLQISTCELEQYSCVTKILGNGMCEIYTNKNIRLIGHIRNKMKGRNIRNNLVTVGSIVLAGLREWESMPKNCDILCVYDDRDVDRLKSMPNVDISHVLQLRFTNSNFGAGISKQNMEKNDDITFTNDIYDTHISNKIETTATTESFTLDVEEEINIDDI</sequence>
<dbReference type="GO" id="GO:0003723">
    <property type="term" value="F:RNA binding"/>
    <property type="evidence" value="ECO:0007669"/>
    <property type="project" value="InterPro"/>
</dbReference>
<proteinExistence type="predicted"/>
<evidence type="ECO:0000313" key="2">
    <source>
        <dbReference type="EMBL" id="QHT19004.1"/>
    </source>
</evidence>
<name>A0A6C0DRF9_9ZZZZ</name>
<dbReference type="AlphaFoldDB" id="A0A6C0DRF9"/>
<protein>
    <recommendedName>
        <fullName evidence="1">S1-like domain-containing protein</fullName>
    </recommendedName>
</protein>
<dbReference type="SUPFAM" id="SSF50249">
    <property type="entry name" value="Nucleic acid-binding proteins"/>
    <property type="match status" value="1"/>
</dbReference>
<organism evidence="2">
    <name type="scientific">viral metagenome</name>
    <dbReference type="NCBI Taxonomy" id="1070528"/>
    <lineage>
        <taxon>unclassified sequences</taxon>
        <taxon>metagenomes</taxon>
        <taxon>organismal metagenomes</taxon>
    </lineage>
</organism>
<dbReference type="GO" id="GO:0003743">
    <property type="term" value="F:translation initiation factor activity"/>
    <property type="evidence" value="ECO:0007669"/>
    <property type="project" value="InterPro"/>
</dbReference>
<dbReference type="InterPro" id="IPR001253">
    <property type="entry name" value="TIF_eIF-1A"/>
</dbReference>
<evidence type="ECO:0000259" key="1">
    <source>
        <dbReference type="PROSITE" id="PS50832"/>
    </source>
</evidence>
<accession>A0A6C0DRF9</accession>